<dbReference type="Pfam" id="PF08220">
    <property type="entry name" value="HTH_DeoR"/>
    <property type="match status" value="1"/>
</dbReference>
<evidence type="ECO:0000259" key="4">
    <source>
        <dbReference type="PROSITE" id="PS51000"/>
    </source>
</evidence>
<dbReference type="PANTHER" id="PTHR30363:SF55">
    <property type="entry name" value="HTH-TYPE TRANSCRIPTIONAL REGULATOR ULAR"/>
    <property type="match status" value="1"/>
</dbReference>
<dbReference type="PRINTS" id="PR00037">
    <property type="entry name" value="HTHLACR"/>
</dbReference>
<accession>A0A1A9F0B0</accession>
<dbReference type="SMART" id="SM00420">
    <property type="entry name" value="HTH_DEOR"/>
    <property type="match status" value="1"/>
</dbReference>
<dbReference type="AlphaFoldDB" id="A0A1A9F0B0"/>
<dbReference type="Proteomes" id="UP000078070">
    <property type="component" value="Chromosome"/>
</dbReference>
<keyword evidence="1" id="KW-0805">Transcription regulation</keyword>
<protein>
    <submittedName>
        <fullName evidence="5">DeoR family transcriptional regulator</fullName>
    </submittedName>
</protein>
<dbReference type="PROSITE" id="PS51000">
    <property type="entry name" value="HTH_DEOR_2"/>
    <property type="match status" value="1"/>
</dbReference>
<dbReference type="GO" id="GO:0003677">
    <property type="term" value="F:DNA binding"/>
    <property type="evidence" value="ECO:0007669"/>
    <property type="project" value="UniProtKB-KW"/>
</dbReference>
<feature type="domain" description="HTH deoR-type" evidence="4">
    <location>
        <begin position="3"/>
        <end position="58"/>
    </location>
</feature>
<dbReference type="RefSeq" id="WP_067383841.1">
    <property type="nucleotide sequence ID" value="NZ_CP015839.1"/>
</dbReference>
<evidence type="ECO:0000256" key="1">
    <source>
        <dbReference type="ARBA" id="ARBA00023015"/>
    </source>
</evidence>
<dbReference type="OrthoDB" id="9814815at2"/>
<dbReference type="SUPFAM" id="SSF46785">
    <property type="entry name" value="Winged helix' DNA-binding domain"/>
    <property type="match status" value="1"/>
</dbReference>
<evidence type="ECO:0000256" key="3">
    <source>
        <dbReference type="ARBA" id="ARBA00023163"/>
    </source>
</evidence>
<dbReference type="InterPro" id="IPR036390">
    <property type="entry name" value="WH_DNA-bd_sf"/>
</dbReference>
<dbReference type="InterPro" id="IPR037171">
    <property type="entry name" value="NagB/RpiA_transferase-like"/>
</dbReference>
<dbReference type="SUPFAM" id="SSF100950">
    <property type="entry name" value="NagB/RpiA/CoA transferase-like"/>
    <property type="match status" value="1"/>
</dbReference>
<dbReference type="SMART" id="SM01134">
    <property type="entry name" value="DeoRC"/>
    <property type="match status" value="1"/>
</dbReference>
<dbReference type="InterPro" id="IPR036388">
    <property type="entry name" value="WH-like_DNA-bd_sf"/>
</dbReference>
<keyword evidence="3" id="KW-0804">Transcription</keyword>
<dbReference type="PROSITE" id="PS00894">
    <property type="entry name" value="HTH_DEOR_1"/>
    <property type="match status" value="1"/>
</dbReference>
<keyword evidence="2" id="KW-0238">DNA-binding</keyword>
<dbReference type="KEGG" id="mars:A8C75_14560"/>
<dbReference type="STRING" id="1821621.A8C75_14560"/>
<dbReference type="InterPro" id="IPR014036">
    <property type="entry name" value="DeoR-like_C"/>
</dbReference>
<sequence length="262" mass="28342">MHERERHRIILAEVAEKPVATVSHLVELLGASEATIRRDISFLHKVGKLKKVRGGAESLHPPTTTSLAGRPFAISQTINAKAKRLVAREAAALCEEGESIIIGGGSTAYMMAEYLKNRQLHVMTNSFVIADYLLKHSKCSVTLPGGKVYREQNLILSPFPEDGSASFYAAKMFFGAQGVGALGVMETDPQIVQGTTRLLRQAEQRVLLVDSSKFAQRSSLIVCPLTQLDIVITDAGVDAKTQKLIEDTGCRLVIARADAASG</sequence>
<keyword evidence="6" id="KW-1185">Reference proteome</keyword>
<gene>
    <name evidence="5" type="ORF">A8C75_14560</name>
</gene>
<name>A0A1A9F0B0_9GAMM</name>
<dbReference type="PANTHER" id="PTHR30363">
    <property type="entry name" value="HTH-TYPE TRANSCRIPTIONAL REGULATOR SRLR-RELATED"/>
    <property type="match status" value="1"/>
</dbReference>
<evidence type="ECO:0000313" key="5">
    <source>
        <dbReference type="EMBL" id="ANG63577.1"/>
    </source>
</evidence>
<evidence type="ECO:0000313" key="6">
    <source>
        <dbReference type="Proteomes" id="UP000078070"/>
    </source>
</evidence>
<reference evidence="5 6" key="2">
    <citation type="journal article" date="2018" name="Int. J. Syst. Evol. Microbiol.">
        <title>Marinobacterium aestuarii sp. nov., a benzene-degrading marine bacterium isolated from estuary sediment.</title>
        <authorList>
            <person name="Bae S.S."/>
            <person name="Jung J."/>
            <person name="Chung D."/>
            <person name="Baek K."/>
        </authorList>
    </citation>
    <scope>NUCLEOTIDE SEQUENCE [LARGE SCALE GENOMIC DNA]</scope>
    <source>
        <strain evidence="5 6">ST58-10</strain>
    </source>
</reference>
<dbReference type="GO" id="GO:0003700">
    <property type="term" value="F:DNA-binding transcription factor activity"/>
    <property type="evidence" value="ECO:0007669"/>
    <property type="project" value="InterPro"/>
</dbReference>
<dbReference type="InterPro" id="IPR050313">
    <property type="entry name" value="Carb_Metab_HTH_regulators"/>
</dbReference>
<reference evidence="6" key="1">
    <citation type="submission" date="2016-05" db="EMBL/GenBank/DDBJ databases">
        <authorList>
            <person name="Baek K."/>
            <person name="Yang S.-J."/>
        </authorList>
    </citation>
    <scope>NUCLEOTIDE SEQUENCE [LARGE SCALE GENOMIC DNA]</scope>
    <source>
        <strain evidence="6">ST58-10</strain>
    </source>
</reference>
<dbReference type="InterPro" id="IPR018356">
    <property type="entry name" value="Tscrpt_reg_HTH_DeoR_CS"/>
</dbReference>
<dbReference type="Gene3D" id="1.10.10.10">
    <property type="entry name" value="Winged helix-like DNA-binding domain superfamily/Winged helix DNA-binding domain"/>
    <property type="match status" value="1"/>
</dbReference>
<organism evidence="5 6">
    <name type="scientific">Marinobacterium aestuarii</name>
    <dbReference type="NCBI Taxonomy" id="1821621"/>
    <lineage>
        <taxon>Bacteria</taxon>
        <taxon>Pseudomonadati</taxon>
        <taxon>Pseudomonadota</taxon>
        <taxon>Gammaproteobacteria</taxon>
        <taxon>Oceanospirillales</taxon>
        <taxon>Oceanospirillaceae</taxon>
        <taxon>Marinobacterium</taxon>
    </lineage>
</organism>
<dbReference type="EMBL" id="CP015839">
    <property type="protein sequence ID" value="ANG63577.1"/>
    <property type="molecule type" value="Genomic_DNA"/>
</dbReference>
<dbReference type="InterPro" id="IPR001034">
    <property type="entry name" value="DeoR_HTH"/>
</dbReference>
<dbReference type="Gene3D" id="3.40.50.1360">
    <property type="match status" value="1"/>
</dbReference>
<proteinExistence type="predicted"/>
<dbReference type="Pfam" id="PF00455">
    <property type="entry name" value="DeoRC"/>
    <property type="match status" value="1"/>
</dbReference>
<evidence type="ECO:0000256" key="2">
    <source>
        <dbReference type="ARBA" id="ARBA00023125"/>
    </source>
</evidence>